<reference evidence="2" key="1">
    <citation type="submission" date="2017-09" db="EMBL/GenBank/DDBJ databases">
        <title>The Reconstruction of 2,631 Draft Metagenome-Assembled Genomes from the Global Oceans.</title>
        <authorList>
            <person name="Tully B.J."/>
            <person name="Graham E.D."/>
            <person name="Heidelberg J.F."/>
        </authorList>
    </citation>
    <scope>NUCLEOTIDE SEQUENCE [LARGE SCALE GENOMIC DNA]</scope>
</reference>
<proteinExistence type="predicted"/>
<organism evidence="1 2">
    <name type="scientific">SAR324 cluster bacterium</name>
    <dbReference type="NCBI Taxonomy" id="2024889"/>
    <lineage>
        <taxon>Bacteria</taxon>
        <taxon>Deltaproteobacteria</taxon>
        <taxon>SAR324 cluster</taxon>
    </lineage>
</organism>
<keyword evidence="1" id="KW-0560">Oxidoreductase</keyword>
<dbReference type="Gene3D" id="2.60.120.620">
    <property type="entry name" value="q2cbj1_9rhob like domain"/>
    <property type="match status" value="1"/>
</dbReference>
<name>A0A2D6YM67_9DELT</name>
<dbReference type="EMBL" id="NZEX01000147">
    <property type="protein sequence ID" value="MAH64244.1"/>
    <property type="molecule type" value="Genomic_DNA"/>
</dbReference>
<dbReference type="GO" id="GO:0016706">
    <property type="term" value="F:2-oxoglutarate-dependent dioxygenase activity"/>
    <property type="evidence" value="ECO:0007669"/>
    <property type="project" value="UniProtKB-ARBA"/>
</dbReference>
<dbReference type="PANTHER" id="PTHR20883">
    <property type="entry name" value="PHYTANOYL-COA DIOXYGENASE DOMAIN CONTAINING 1"/>
    <property type="match status" value="1"/>
</dbReference>
<gene>
    <name evidence="1" type="ORF">CMN54_12535</name>
</gene>
<protein>
    <submittedName>
        <fullName evidence="1">Phytanoyl-CoA dioxygenase</fullName>
    </submittedName>
</protein>
<evidence type="ECO:0000313" key="1">
    <source>
        <dbReference type="EMBL" id="MAH64244.1"/>
    </source>
</evidence>
<dbReference type="AlphaFoldDB" id="A0A2D6YM67"/>
<dbReference type="GO" id="GO:0005506">
    <property type="term" value="F:iron ion binding"/>
    <property type="evidence" value="ECO:0007669"/>
    <property type="project" value="UniProtKB-ARBA"/>
</dbReference>
<keyword evidence="1" id="KW-0223">Dioxygenase</keyword>
<sequence length="274" mass="31233">MKHSEFFWEKGYLYLPGIFSEQEVQSLTEDLVWMMDSWAENTPGWSGPWRKAYMDAETDNRSKLIAMHDLQYYSSNWLQAVQKTNLVSVIAELIGPDVELHHSTMHIKPPQAGHPFPMHQDWAFYKHEDSRYIDALVHLDDTCHENGEIRFLEGSHKKGPLEHIIKFSDGKPCTPHLSTGDYSLKDTVPVPAKKGDVVLFNINTVHGSYINVTESARKLVRVGYRNPENRQMEGQSVGRPGLLLNGRRLRESGEELFSTNGPKPVEVEETFAVG</sequence>
<accession>A0A2D6YM67</accession>
<dbReference type="Proteomes" id="UP000226525">
    <property type="component" value="Unassembled WGS sequence"/>
</dbReference>
<dbReference type="PANTHER" id="PTHR20883:SF46">
    <property type="entry name" value="PHYTANOYL-COA HYDROXYLASE"/>
    <property type="match status" value="1"/>
</dbReference>
<dbReference type="SUPFAM" id="SSF51197">
    <property type="entry name" value="Clavaminate synthase-like"/>
    <property type="match status" value="1"/>
</dbReference>
<evidence type="ECO:0000313" key="2">
    <source>
        <dbReference type="Proteomes" id="UP000226525"/>
    </source>
</evidence>
<dbReference type="InterPro" id="IPR008775">
    <property type="entry name" value="Phytyl_CoA_dOase-like"/>
</dbReference>
<dbReference type="Pfam" id="PF05721">
    <property type="entry name" value="PhyH"/>
    <property type="match status" value="1"/>
</dbReference>
<comment type="caution">
    <text evidence="1">The sequence shown here is derived from an EMBL/GenBank/DDBJ whole genome shotgun (WGS) entry which is preliminary data.</text>
</comment>